<keyword evidence="2" id="KW-1185">Reference proteome</keyword>
<organism evidence="1 2">
    <name type="scientific">Synaphobranchus kaupii</name>
    <name type="common">Kaup's arrowtooth eel</name>
    <dbReference type="NCBI Taxonomy" id="118154"/>
    <lineage>
        <taxon>Eukaryota</taxon>
        <taxon>Metazoa</taxon>
        <taxon>Chordata</taxon>
        <taxon>Craniata</taxon>
        <taxon>Vertebrata</taxon>
        <taxon>Euteleostomi</taxon>
        <taxon>Actinopterygii</taxon>
        <taxon>Neopterygii</taxon>
        <taxon>Teleostei</taxon>
        <taxon>Anguilliformes</taxon>
        <taxon>Synaphobranchidae</taxon>
        <taxon>Synaphobranchus</taxon>
    </lineage>
</organism>
<evidence type="ECO:0000313" key="2">
    <source>
        <dbReference type="Proteomes" id="UP001152622"/>
    </source>
</evidence>
<name>A0A9Q1IML3_SYNKA</name>
<dbReference type="EMBL" id="JAINUF010000010">
    <property type="protein sequence ID" value="KAJ8347578.1"/>
    <property type="molecule type" value="Genomic_DNA"/>
</dbReference>
<proteinExistence type="predicted"/>
<evidence type="ECO:0000313" key="1">
    <source>
        <dbReference type="EMBL" id="KAJ8347578.1"/>
    </source>
</evidence>
<dbReference type="Proteomes" id="UP001152622">
    <property type="component" value="Chromosome 10"/>
</dbReference>
<protein>
    <submittedName>
        <fullName evidence="1">Uncharacterized protein</fullName>
    </submittedName>
</protein>
<reference evidence="1" key="1">
    <citation type="journal article" date="2023" name="Science">
        <title>Genome structures resolve the early diversification of teleost fishes.</title>
        <authorList>
            <person name="Parey E."/>
            <person name="Louis A."/>
            <person name="Montfort J."/>
            <person name="Bouchez O."/>
            <person name="Roques C."/>
            <person name="Iampietro C."/>
            <person name="Lluch J."/>
            <person name="Castinel A."/>
            <person name="Donnadieu C."/>
            <person name="Desvignes T."/>
            <person name="Floi Bucao C."/>
            <person name="Jouanno E."/>
            <person name="Wen M."/>
            <person name="Mejri S."/>
            <person name="Dirks R."/>
            <person name="Jansen H."/>
            <person name="Henkel C."/>
            <person name="Chen W.J."/>
            <person name="Zahm M."/>
            <person name="Cabau C."/>
            <person name="Klopp C."/>
            <person name="Thompson A.W."/>
            <person name="Robinson-Rechavi M."/>
            <person name="Braasch I."/>
            <person name="Lecointre G."/>
            <person name="Bobe J."/>
            <person name="Postlethwait J.H."/>
            <person name="Berthelot C."/>
            <person name="Roest Crollius H."/>
            <person name="Guiguen Y."/>
        </authorList>
    </citation>
    <scope>NUCLEOTIDE SEQUENCE</scope>
    <source>
        <strain evidence="1">WJC10195</strain>
    </source>
</reference>
<comment type="caution">
    <text evidence="1">The sequence shown here is derived from an EMBL/GenBank/DDBJ whole genome shotgun (WGS) entry which is preliminary data.</text>
</comment>
<gene>
    <name evidence="1" type="ORF">SKAU_G00261670</name>
</gene>
<dbReference type="AlphaFoldDB" id="A0A9Q1IML3"/>
<sequence length="130" mass="14089">MRSLAQPSLAVHSLQMFPMHYKDPETQLWLHTEKNRRRHLFIHALPTQPGVLCTPGMRNPSNTPSRAPPCAGAKLFRFGSIASSAALSCTFGFPEAGALGKVRSRGLSTFCAESNLTLSPLHFSSNAATP</sequence>
<accession>A0A9Q1IML3</accession>